<dbReference type="STRING" id="40149.A0A0E0CK64"/>
<dbReference type="AlphaFoldDB" id="A0A0E0CK64"/>
<sequence length="427" mass="46364">MIGGLTSAEFARLLSRQLNGRANRVHFGELPGRSIPTKAGDDVGTPKKLKRAIAKGRQVRSRRATKDTVESVDEEEKDDRKAESEDDGSHGYTPSLPLTKSGAGSRVLPVHSQDVAVPKTLLAISSTVAKPVSVARWKKKKGKVVLIGRAFSDSEGSDGTPTLPVLQRGPRGGRASPPPASDAEAATGGSASAPAVRANISQDERVELVPLPAHQREGKDPAVEAIVSDVTLTAPHFVPADFASRLEIAPFVDGVCHVIARTEGLSLFSEMNEFSKSCAAVKSLFVRPYGRKSCIRPPTGDWRKENEKFVAVQGLPKVKRPLRPVYREMLINGNSYQVIKVAKWMRTHLGQTLEDYDHHRVSCLENSTNFWLIRQEAIACRRYGVVCVSPSSPLKVVYDISDDGGPCSPSHSLGSRDYIGSENVIYL</sequence>
<evidence type="ECO:0000313" key="2">
    <source>
        <dbReference type="EnsemblPlants" id="OMERI02G15680.1"/>
    </source>
</evidence>
<dbReference type="EnsemblPlants" id="OMERI02G15680.1">
    <property type="protein sequence ID" value="OMERI02G15680.1"/>
    <property type="gene ID" value="OMERI02G15680"/>
</dbReference>
<organism evidence="2">
    <name type="scientific">Oryza meridionalis</name>
    <dbReference type="NCBI Taxonomy" id="40149"/>
    <lineage>
        <taxon>Eukaryota</taxon>
        <taxon>Viridiplantae</taxon>
        <taxon>Streptophyta</taxon>
        <taxon>Embryophyta</taxon>
        <taxon>Tracheophyta</taxon>
        <taxon>Spermatophyta</taxon>
        <taxon>Magnoliopsida</taxon>
        <taxon>Liliopsida</taxon>
        <taxon>Poales</taxon>
        <taxon>Poaceae</taxon>
        <taxon>BOP clade</taxon>
        <taxon>Oryzoideae</taxon>
        <taxon>Oryzeae</taxon>
        <taxon>Oryzinae</taxon>
        <taxon>Oryza</taxon>
    </lineage>
</organism>
<feature type="compositionally biased region" description="Basic residues" evidence="1">
    <location>
        <begin position="47"/>
        <end position="63"/>
    </location>
</feature>
<protein>
    <submittedName>
        <fullName evidence="2">Uncharacterized protein</fullName>
    </submittedName>
</protein>
<accession>A0A0E0CK64</accession>
<name>A0A0E0CK64_9ORYZ</name>
<dbReference type="HOGENOM" id="CLU_643082_0_0_1"/>
<reference evidence="2" key="2">
    <citation type="submission" date="2018-05" db="EMBL/GenBank/DDBJ databases">
        <title>OmerRS3 (Oryza meridionalis Reference Sequence Version 3).</title>
        <authorList>
            <person name="Zhang J."/>
            <person name="Kudrna D."/>
            <person name="Lee S."/>
            <person name="Talag J."/>
            <person name="Welchert J."/>
            <person name="Wing R.A."/>
        </authorList>
    </citation>
    <scope>NUCLEOTIDE SEQUENCE [LARGE SCALE GENOMIC DNA]</scope>
    <source>
        <strain evidence="2">cv. OR44</strain>
    </source>
</reference>
<feature type="region of interest" description="Disordered" evidence="1">
    <location>
        <begin position="152"/>
        <end position="196"/>
    </location>
</feature>
<evidence type="ECO:0000313" key="3">
    <source>
        <dbReference type="Proteomes" id="UP000008021"/>
    </source>
</evidence>
<dbReference type="Gramene" id="OMERI02G15680.1">
    <property type="protein sequence ID" value="OMERI02G15680.1"/>
    <property type="gene ID" value="OMERI02G15680"/>
</dbReference>
<keyword evidence="3" id="KW-1185">Reference proteome</keyword>
<reference evidence="2" key="1">
    <citation type="submission" date="2015-04" db="UniProtKB">
        <authorList>
            <consortium name="EnsemblPlants"/>
        </authorList>
    </citation>
    <scope>IDENTIFICATION</scope>
</reference>
<feature type="compositionally biased region" description="Basic and acidic residues" evidence="1">
    <location>
        <begin position="78"/>
        <end position="89"/>
    </location>
</feature>
<dbReference type="Proteomes" id="UP000008021">
    <property type="component" value="Chromosome 2"/>
</dbReference>
<evidence type="ECO:0000256" key="1">
    <source>
        <dbReference type="SAM" id="MobiDB-lite"/>
    </source>
</evidence>
<feature type="region of interest" description="Disordered" evidence="1">
    <location>
        <begin position="27"/>
        <end position="105"/>
    </location>
</feature>
<proteinExistence type="predicted"/>